<dbReference type="InterPro" id="IPR025164">
    <property type="entry name" value="Toastrack_DUF4097"/>
</dbReference>
<gene>
    <name evidence="3" type="ORF">TTHT_2073</name>
</gene>
<dbReference type="Pfam" id="PF13349">
    <property type="entry name" value="DUF4097"/>
    <property type="match status" value="1"/>
</dbReference>
<protein>
    <recommendedName>
        <fullName evidence="2">DUF4097 domain-containing protein</fullName>
    </recommendedName>
</protein>
<evidence type="ECO:0000313" key="3">
    <source>
        <dbReference type="EMBL" id="BBB33512.1"/>
    </source>
</evidence>
<evidence type="ECO:0000256" key="1">
    <source>
        <dbReference type="SAM" id="SignalP"/>
    </source>
</evidence>
<keyword evidence="1" id="KW-0732">Signal</keyword>
<feature type="domain" description="DUF4097" evidence="2">
    <location>
        <begin position="60"/>
        <end position="319"/>
    </location>
</feature>
<dbReference type="RefSeq" id="WP_201327822.1">
    <property type="nucleotide sequence ID" value="NZ_AP017470.1"/>
</dbReference>
<dbReference type="Proteomes" id="UP000595564">
    <property type="component" value="Chromosome"/>
</dbReference>
<evidence type="ECO:0000259" key="2">
    <source>
        <dbReference type="Pfam" id="PF13349"/>
    </source>
</evidence>
<sequence length="323" mass="36441">MRRFLIAFLILIFAGVVFAASSNTNNCDGLDKKRFRIDQENIIDIVKPSNIYIRVSDLIDRVEIKPSKDKTMDVKVDIRLRLKTNINNFTVDVKKKGDNIIVETNEYPKELRLKYCDKTGKSVIYITLPQKNVNNIEFKGLNTQLNANGVVAKKFKVKSKFKEVILSDCKLNNLAIKIYNANISLNNVSADKFAIYGGFGNVYLKETNFGSVYVTLLSGNIESFGKISLKSGEISTTFGDIVLDLNKLANLYFKTTSGDINLGLTNPEKTSFKAKTVFGDYIFNFKHSENFKPEGKEFNFGNDSMPKVKIDTNSGDIEIRKIK</sequence>
<feature type="chain" id="PRO_5032809364" description="DUF4097 domain-containing protein" evidence="1">
    <location>
        <begin position="20"/>
        <end position="323"/>
    </location>
</feature>
<dbReference type="EMBL" id="AP017470">
    <property type="protein sequence ID" value="BBB33512.1"/>
    <property type="molecule type" value="Genomic_DNA"/>
</dbReference>
<dbReference type="AlphaFoldDB" id="A0A7R6T0A3"/>
<organism evidence="3 4">
    <name type="scientific">Thermotomaculum hydrothermale</name>
    <dbReference type="NCBI Taxonomy" id="981385"/>
    <lineage>
        <taxon>Bacteria</taxon>
        <taxon>Pseudomonadati</taxon>
        <taxon>Acidobacteriota</taxon>
        <taxon>Holophagae</taxon>
        <taxon>Thermotomaculales</taxon>
        <taxon>Thermotomaculaceae</taxon>
        <taxon>Thermotomaculum</taxon>
    </lineage>
</organism>
<evidence type="ECO:0000313" key="4">
    <source>
        <dbReference type="Proteomes" id="UP000595564"/>
    </source>
</evidence>
<name>A0A7R6T0A3_9BACT</name>
<proteinExistence type="predicted"/>
<feature type="signal peptide" evidence="1">
    <location>
        <begin position="1"/>
        <end position="19"/>
    </location>
</feature>
<accession>A0A7R6T0A3</accession>
<keyword evidence="4" id="KW-1185">Reference proteome</keyword>
<reference evidence="3 4" key="1">
    <citation type="journal article" date="2012" name="Extremophiles">
        <title>Thermotomaculum hydrothermale gen. nov., sp. nov., a novel heterotrophic thermophile within the phylum Acidobacteria from a deep-sea hydrothermal vent chimney in the Southern Okinawa Trough.</title>
        <authorList>
            <person name="Izumi H."/>
            <person name="Nunoura T."/>
            <person name="Miyazaki M."/>
            <person name="Mino S."/>
            <person name="Toki T."/>
            <person name="Takai K."/>
            <person name="Sako Y."/>
            <person name="Sawabe T."/>
            <person name="Nakagawa S."/>
        </authorList>
    </citation>
    <scope>NUCLEOTIDE SEQUENCE [LARGE SCALE GENOMIC DNA]</scope>
    <source>
        <strain evidence="3 4">AC55</strain>
    </source>
</reference>
<dbReference type="KEGG" id="thyd:TTHT_2073"/>